<protein>
    <recommendedName>
        <fullName evidence="1">Ketopantoate reductase C-terminal domain-containing protein</fullName>
    </recommendedName>
</protein>
<reference evidence="2" key="1">
    <citation type="submission" date="2018-05" db="EMBL/GenBank/DDBJ databases">
        <authorList>
            <person name="Lanie J.A."/>
            <person name="Ng W.-L."/>
            <person name="Kazmierczak K.M."/>
            <person name="Andrzejewski T.M."/>
            <person name="Davidsen T.M."/>
            <person name="Wayne K.J."/>
            <person name="Tettelin H."/>
            <person name="Glass J.I."/>
            <person name="Rusch D."/>
            <person name="Podicherti R."/>
            <person name="Tsui H.-C.T."/>
            <person name="Winkler M.E."/>
        </authorList>
    </citation>
    <scope>NUCLEOTIDE SEQUENCE</scope>
</reference>
<dbReference type="InterPro" id="IPR013752">
    <property type="entry name" value="KPA_reductase"/>
</dbReference>
<accession>A0A381PHM7</accession>
<dbReference type="Gene3D" id="1.10.1040.10">
    <property type="entry name" value="N-(1-d-carboxylethyl)-l-norvaline Dehydrogenase, domain 2"/>
    <property type="match status" value="1"/>
</dbReference>
<feature type="domain" description="Ketopantoate reductase C-terminal" evidence="1">
    <location>
        <begin position="3"/>
        <end position="99"/>
    </location>
</feature>
<dbReference type="AlphaFoldDB" id="A0A381PHM7"/>
<sequence>QSSLGVVCDQPELRSLVDQAMDEGIAVGGALGYPLPDNLKQQMWDFYHGVPHDTTASMMRDILAGRPSELDAWNGAIVRFGNQVGVPTPVHQFTYDVLLPMERRARGQP</sequence>
<evidence type="ECO:0000259" key="1">
    <source>
        <dbReference type="Pfam" id="PF08546"/>
    </source>
</evidence>
<organism evidence="2">
    <name type="scientific">marine metagenome</name>
    <dbReference type="NCBI Taxonomy" id="408172"/>
    <lineage>
        <taxon>unclassified sequences</taxon>
        <taxon>metagenomes</taxon>
        <taxon>ecological metagenomes</taxon>
    </lineage>
</organism>
<dbReference type="InterPro" id="IPR013328">
    <property type="entry name" value="6PGD_dom2"/>
</dbReference>
<dbReference type="EMBL" id="UINC01000986">
    <property type="protein sequence ID" value="SUZ66506.1"/>
    <property type="molecule type" value="Genomic_DNA"/>
</dbReference>
<dbReference type="Pfam" id="PF08546">
    <property type="entry name" value="ApbA_C"/>
    <property type="match status" value="1"/>
</dbReference>
<name>A0A381PHM7_9ZZZZ</name>
<dbReference type="InterPro" id="IPR051402">
    <property type="entry name" value="KPR-Related"/>
</dbReference>
<dbReference type="GO" id="GO:0005737">
    <property type="term" value="C:cytoplasm"/>
    <property type="evidence" value="ECO:0007669"/>
    <property type="project" value="TreeGrafter"/>
</dbReference>
<dbReference type="InterPro" id="IPR008927">
    <property type="entry name" value="6-PGluconate_DH-like_C_sf"/>
</dbReference>
<dbReference type="PANTHER" id="PTHR21708">
    <property type="entry name" value="PROBABLE 2-DEHYDROPANTOATE 2-REDUCTASE"/>
    <property type="match status" value="1"/>
</dbReference>
<evidence type="ECO:0000313" key="2">
    <source>
        <dbReference type="EMBL" id="SUZ66506.1"/>
    </source>
</evidence>
<dbReference type="PANTHER" id="PTHR21708:SF26">
    <property type="entry name" value="2-DEHYDROPANTOATE 2-REDUCTASE"/>
    <property type="match status" value="1"/>
</dbReference>
<dbReference type="SUPFAM" id="SSF48179">
    <property type="entry name" value="6-phosphogluconate dehydrogenase C-terminal domain-like"/>
    <property type="match status" value="1"/>
</dbReference>
<proteinExistence type="predicted"/>
<gene>
    <name evidence="2" type="ORF">METZ01_LOCUS19360</name>
</gene>
<feature type="non-terminal residue" evidence="2">
    <location>
        <position position="1"/>
    </location>
</feature>